<proteinExistence type="predicted"/>
<protein>
    <submittedName>
        <fullName evidence="1">21866_t:CDS:1</fullName>
    </submittedName>
</protein>
<feature type="non-terminal residue" evidence="1">
    <location>
        <position position="1"/>
    </location>
</feature>
<evidence type="ECO:0000313" key="1">
    <source>
        <dbReference type="EMBL" id="CAG8842423.1"/>
    </source>
</evidence>
<comment type="caution">
    <text evidence="1">The sequence shown here is derived from an EMBL/GenBank/DDBJ whole genome shotgun (WGS) entry which is preliminary data.</text>
</comment>
<accession>A0ACA9SKD1</accession>
<organism evidence="1 2">
    <name type="scientific">Racocetra persica</name>
    <dbReference type="NCBI Taxonomy" id="160502"/>
    <lineage>
        <taxon>Eukaryota</taxon>
        <taxon>Fungi</taxon>
        <taxon>Fungi incertae sedis</taxon>
        <taxon>Mucoromycota</taxon>
        <taxon>Glomeromycotina</taxon>
        <taxon>Glomeromycetes</taxon>
        <taxon>Diversisporales</taxon>
        <taxon>Gigasporaceae</taxon>
        <taxon>Racocetra</taxon>
    </lineage>
</organism>
<sequence>YAILYAKYSYDKTDLMSPLGGLYVSFIDYNTANTTSMNNPILLFQITSSEMKINAVHCNAYFGFGYYCVASIIYNNTVYYYKEIAFYSTTIIDSEQLFNTPNEASVLWNVSSTPFGGYVFSALVNSNCLIHIYDIDRDTNYPKVNLTTTGIGAYNILKNNNSFLFSLRDINGKNASWSLLAVQLPETPN</sequence>
<feature type="non-terminal residue" evidence="1">
    <location>
        <position position="189"/>
    </location>
</feature>
<gene>
    <name evidence="1" type="ORF">RPERSI_LOCUS32315</name>
</gene>
<dbReference type="EMBL" id="CAJVQC010134171">
    <property type="protein sequence ID" value="CAG8842423.1"/>
    <property type="molecule type" value="Genomic_DNA"/>
</dbReference>
<dbReference type="Proteomes" id="UP000789920">
    <property type="component" value="Unassembled WGS sequence"/>
</dbReference>
<reference evidence="1" key="1">
    <citation type="submission" date="2021-06" db="EMBL/GenBank/DDBJ databases">
        <authorList>
            <person name="Kallberg Y."/>
            <person name="Tangrot J."/>
            <person name="Rosling A."/>
        </authorList>
    </citation>
    <scope>NUCLEOTIDE SEQUENCE</scope>
    <source>
        <strain evidence="1">MA461A</strain>
    </source>
</reference>
<name>A0ACA9SKD1_9GLOM</name>
<keyword evidence="2" id="KW-1185">Reference proteome</keyword>
<evidence type="ECO:0000313" key="2">
    <source>
        <dbReference type="Proteomes" id="UP000789920"/>
    </source>
</evidence>